<evidence type="ECO:0000313" key="3">
    <source>
        <dbReference type="EMBL" id="MBJ3775617.1"/>
    </source>
</evidence>
<dbReference type="CDD" id="cd07012">
    <property type="entry name" value="PBP2_Bug_TTT"/>
    <property type="match status" value="1"/>
</dbReference>
<sequence>MARLFARPVMRALAALGLAVSLAPAAHAADPLTLIVPWGAGGSSDVYARTLALSMEKTLGTDIVILNRPGAAGTLGTTEVARAKPDGNTVGVSALAPFTMQPHLRHLAYDVSSFDYICKPYSSPMALVVSDDSDFKTLDDVIGYAKAHPGELKYGSPGPGSLPHLAMVELGQKAGVEWTHLPTQGGDTGNVRNLLGHHIDMVPIQIVPIASNPIRPLAVFTDERLADLPDVPTVKELGYDMAHVIWGAMFAPKGVDPARLAQLEDACAAAVASDEYQSLLETVKVPDLYTGMDETNSFAVEESDKFKRLLAAAGMTQQ</sequence>
<feature type="signal peptide" evidence="2">
    <location>
        <begin position="1"/>
        <end position="28"/>
    </location>
</feature>
<evidence type="ECO:0000256" key="2">
    <source>
        <dbReference type="SAM" id="SignalP"/>
    </source>
</evidence>
<keyword evidence="2" id="KW-0732">Signal</keyword>
<keyword evidence="4" id="KW-1185">Reference proteome</keyword>
<dbReference type="SUPFAM" id="SSF53850">
    <property type="entry name" value="Periplasmic binding protein-like II"/>
    <property type="match status" value="1"/>
</dbReference>
<accession>A0A934MCT6</accession>
<organism evidence="3 4">
    <name type="scientific">Acuticoccus mangrovi</name>
    <dbReference type="NCBI Taxonomy" id="2796142"/>
    <lineage>
        <taxon>Bacteria</taxon>
        <taxon>Pseudomonadati</taxon>
        <taxon>Pseudomonadota</taxon>
        <taxon>Alphaproteobacteria</taxon>
        <taxon>Hyphomicrobiales</taxon>
        <taxon>Amorphaceae</taxon>
        <taxon>Acuticoccus</taxon>
    </lineage>
</organism>
<proteinExistence type="inferred from homology"/>
<dbReference type="Proteomes" id="UP000609531">
    <property type="component" value="Unassembled WGS sequence"/>
</dbReference>
<reference evidence="3" key="1">
    <citation type="submission" date="2020-12" db="EMBL/GenBank/DDBJ databases">
        <title>Bacterial taxonomy.</title>
        <authorList>
            <person name="Pan X."/>
        </authorList>
    </citation>
    <scope>NUCLEOTIDE SEQUENCE</scope>
    <source>
        <strain evidence="3">B2012</strain>
    </source>
</reference>
<dbReference type="EMBL" id="JAEKJA010000005">
    <property type="protein sequence ID" value="MBJ3775617.1"/>
    <property type="molecule type" value="Genomic_DNA"/>
</dbReference>
<dbReference type="InterPro" id="IPR042100">
    <property type="entry name" value="Bug_dom1"/>
</dbReference>
<feature type="chain" id="PRO_5036760721" evidence="2">
    <location>
        <begin position="29"/>
        <end position="318"/>
    </location>
</feature>
<dbReference type="RefSeq" id="WP_198881497.1">
    <property type="nucleotide sequence ID" value="NZ_JAEKJA010000005.1"/>
</dbReference>
<dbReference type="InterPro" id="IPR005064">
    <property type="entry name" value="BUG"/>
</dbReference>
<evidence type="ECO:0000313" key="4">
    <source>
        <dbReference type="Proteomes" id="UP000609531"/>
    </source>
</evidence>
<dbReference type="PANTHER" id="PTHR42928">
    <property type="entry name" value="TRICARBOXYLATE-BINDING PROTEIN"/>
    <property type="match status" value="1"/>
</dbReference>
<dbReference type="PIRSF" id="PIRSF017082">
    <property type="entry name" value="YflP"/>
    <property type="match status" value="1"/>
</dbReference>
<dbReference type="Gene3D" id="3.40.190.10">
    <property type="entry name" value="Periplasmic binding protein-like II"/>
    <property type="match status" value="1"/>
</dbReference>
<evidence type="ECO:0000256" key="1">
    <source>
        <dbReference type="ARBA" id="ARBA00006987"/>
    </source>
</evidence>
<dbReference type="PANTHER" id="PTHR42928:SF5">
    <property type="entry name" value="BLR1237 PROTEIN"/>
    <property type="match status" value="1"/>
</dbReference>
<dbReference type="Gene3D" id="3.40.190.150">
    <property type="entry name" value="Bordetella uptake gene, domain 1"/>
    <property type="match status" value="1"/>
</dbReference>
<gene>
    <name evidence="3" type="ORF">JCR33_07975</name>
</gene>
<name>A0A934MCT6_9HYPH</name>
<protein>
    <submittedName>
        <fullName evidence="3">Tripartite tricarboxylate transporter substrate binding protein</fullName>
    </submittedName>
</protein>
<comment type="caution">
    <text evidence="3">The sequence shown here is derived from an EMBL/GenBank/DDBJ whole genome shotgun (WGS) entry which is preliminary data.</text>
</comment>
<dbReference type="Pfam" id="PF03401">
    <property type="entry name" value="TctC"/>
    <property type="match status" value="1"/>
</dbReference>
<comment type="similarity">
    <text evidence="1">Belongs to the UPF0065 (bug) family.</text>
</comment>
<dbReference type="AlphaFoldDB" id="A0A934MCT6"/>